<evidence type="ECO:0000313" key="1">
    <source>
        <dbReference type="EMBL" id="CAB5506226.1"/>
    </source>
</evidence>
<keyword evidence="2" id="KW-1185">Reference proteome</keyword>
<dbReference type="SUPFAM" id="SSF46689">
    <property type="entry name" value="Homeodomain-like"/>
    <property type="match status" value="1"/>
</dbReference>
<comment type="caution">
    <text evidence="1">The sequence shown here is derived from an EMBL/GenBank/DDBJ whole genome shotgun (WGS) entry which is preliminary data.</text>
</comment>
<organism evidence="1 2">
    <name type="scientific">Bathymodiolus thermophilus thioautotrophic gill symbiont</name>
    <dbReference type="NCBI Taxonomy" id="2360"/>
    <lineage>
        <taxon>Bacteria</taxon>
        <taxon>Pseudomonadati</taxon>
        <taxon>Pseudomonadota</taxon>
        <taxon>Gammaproteobacteria</taxon>
        <taxon>sulfur-oxidizing symbionts</taxon>
    </lineage>
</organism>
<name>A0ABM8M951_9GAMM</name>
<dbReference type="InterPro" id="IPR009057">
    <property type="entry name" value="Homeodomain-like_sf"/>
</dbReference>
<evidence type="ECO:0000313" key="2">
    <source>
        <dbReference type="Proteomes" id="UP000626656"/>
    </source>
</evidence>
<sequence length="61" mass="6967">MAQIASKHNILPQNLVNWKKIFLANAEIAMEPSKAVKEYKEELIKSQEQNERLTTLVGVMV</sequence>
<dbReference type="EMBL" id="CAHJWF010000320">
    <property type="protein sequence ID" value="CAB5506226.1"/>
    <property type="molecule type" value="Genomic_DNA"/>
</dbReference>
<accession>A0ABM8M951</accession>
<gene>
    <name evidence="1" type="ORF">AZO1586I_1582</name>
</gene>
<dbReference type="Proteomes" id="UP000626656">
    <property type="component" value="Unassembled WGS sequence"/>
</dbReference>
<protein>
    <submittedName>
        <fullName evidence="1">Transposase, IS3/IS911 family</fullName>
    </submittedName>
</protein>
<reference evidence="1 2" key="1">
    <citation type="submission" date="2020-05" db="EMBL/GenBank/DDBJ databases">
        <authorList>
            <person name="Petersen J."/>
            <person name="Sayavedra L."/>
        </authorList>
    </citation>
    <scope>NUCLEOTIDE SEQUENCE [LARGE SCALE GENOMIC DNA]</scope>
    <source>
        <strain evidence="1">B azoricus SOX ET2 1586I</strain>
    </source>
</reference>
<proteinExistence type="predicted"/>